<feature type="transmembrane region" description="Helical" evidence="5">
    <location>
        <begin position="36"/>
        <end position="56"/>
    </location>
</feature>
<dbReference type="PANTHER" id="PTHR35529:SF2">
    <property type="entry name" value="SPORULATION PROTEIN YTAF-RELATED"/>
    <property type="match status" value="1"/>
</dbReference>
<sequence>MLLSHFASLLLLSSAVSVDGFGVGVTYGLRRIRIPVLSVLIIAGCSGLVILISMRIGAWLSEFLAPETAKLFGACVLIGIGSWGLFQLRRGGREPDEADEADEATEAVPEENSFISEENSYVASAAAKTVLKLEIKTLGLVVQILRTPQEADIDRSGTISPSEALLLGSALSLDAFGAGLGAAMVGLEPLVTACAITLSSGLFLLLGLRFGFRFSSWHRIQSLSALPGILLILIGISKLF</sequence>
<reference evidence="6 7" key="1">
    <citation type="journal article" date="2015" name="J. Biotechnol.">
        <title>Complete genome sequence of Paenibacillus beijingensis 7188(T) (=DSM 24997(T)), a novel rhizobacterium from jujube garden soil.</title>
        <authorList>
            <person name="Kwak Y."/>
            <person name="Shin J.H."/>
        </authorList>
    </citation>
    <scope>NUCLEOTIDE SEQUENCE [LARGE SCALE GENOMIC DNA]</scope>
    <source>
        <strain evidence="6 7">DSM 24997</strain>
    </source>
</reference>
<dbReference type="OrthoDB" id="1679205at2"/>
<keyword evidence="4 5" id="KW-0472">Membrane</keyword>
<gene>
    <name evidence="6" type="ORF">VN24_01625</name>
</gene>
<dbReference type="EMBL" id="CP011058">
    <property type="protein sequence ID" value="AJY73564.1"/>
    <property type="molecule type" value="Genomic_DNA"/>
</dbReference>
<dbReference type="STRING" id="1126833.VN24_01625"/>
<reference evidence="7" key="2">
    <citation type="submission" date="2015-03" db="EMBL/GenBank/DDBJ databases">
        <title>Genome sequence of Paenibacillus beijingensis strain DSM 24997T.</title>
        <authorList>
            <person name="Kwak Y."/>
            <person name="Shin J.-H."/>
        </authorList>
    </citation>
    <scope>NUCLEOTIDE SEQUENCE [LARGE SCALE GENOMIC DNA]</scope>
    <source>
        <strain evidence="7">DSM 24997</strain>
    </source>
</reference>
<keyword evidence="2 5" id="KW-0812">Transmembrane</keyword>
<dbReference type="Pfam" id="PF02659">
    <property type="entry name" value="Mntp"/>
    <property type="match status" value="2"/>
</dbReference>
<keyword evidence="3 5" id="KW-1133">Transmembrane helix</keyword>
<evidence type="ECO:0000256" key="5">
    <source>
        <dbReference type="SAM" id="Phobius"/>
    </source>
</evidence>
<keyword evidence="7" id="KW-1185">Reference proteome</keyword>
<feature type="transmembrane region" description="Helical" evidence="5">
    <location>
        <begin position="164"/>
        <end position="184"/>
    </location>
</feature>
<evidence type="ECO:0000313" key="7">
    <source>
        <dbReference type="Proteomes" id="UP000032633"/>
    </source>
</evidence>
<proteinExistence type="predicted"/>
<keyword evidence="1" id="KW-1003">Cell membrane</keyword>
<evidence type="ECO:0000313" key="6">
    <source>
        <dbReference type="EMBL" id="AJY73564.1"/>
    </source>
</evidence>
<organism evidence="6 7">
    <name type="scientific">Paenibacillus beijingensis</name>
    <dbReference type="NCBI Taxonomy" id="1126833"/>
    <lineage>
        <taxon>Bacteria</taxon>
        <taxon>Bacillati</taxon>
        <taxon>Bacillota</taxon>
        <taxon>Bacilli</taxon>
        <taxon>Bacillales</taxon>
        <taxon>Paenibacillaceae</taxon>
        <taxon>Paenibacillus</taxon>
    </lineage>
</organism>
<dbReference type="PATRIC" id="fig|1126833.4.peg.361"/>
<dbReference type="AlphaFoldDB" id="A0A0D5NDT9"/>
<dbReference type="InterPro" id="IPR003810">
    <property type="entry name" value="Mntp/YtaF"/>
</dbReference>
<name>A0A0D5NDT9_9BACL</name>
<dbReference type="Proteomes" id="UP000032633">
    <property type="component" value="Chromosome"/>
</dbReference>
<dbReference type="HOGENOM" id="CLU_094526_0_0_9"/>
<evidence type="ECO:0000256" key="4">
    <source>
        <dbReference type="ARBA" id="ARBA00023136"/>
    </source>
</evidence>
<protein>
    <submittedName>
        <fullName evidence="6">Membrane protein</fullName>
    </submittedName>
</protein>
<dbReference type="RefSeq" id="WP_045668999.1">
    <property type="nucleotide sequence ID" value="NZ_CP011058.1"/>
</dbReference>
<feature type="transmembrane region" description="Helical" evidence="5">
    <location>
        <begin position="190"/>
        <end position="208"/>
    </location>
</feature>
<evidence type="ECO:0000256" key="3">
    <source>
        <dbReference type="ARBA" id="ARBA00022989"/>
    </source>
</evidence>
<dbReference type="KEGG" id="pbj:VN24_01625"/>
<feature type="transmembrane region" description="Helical" evidence="5">
    <location>
        <begin position="6"/>
        <end position="29"/>
    </location>
</feature>
<evidence type="ECO:0000256" key="2">
    <source>
        <dbReference type="ARBA" id="ARBA00022692"/>
    </source>
</evidence>
<feature type="transmembrane region" description="Helical" evidence="5">
    <location>
        <begin position="68"/>
        <end position="86"/>
    </location>
</feature>
<dbReference type="PANTHER" id="PTHR35529">
    <property type="entry name" value="MANGANESE EFFLUX PUMP MNTP-RELATED"/>
    <property type="match status" value="1"/>
</dbReference>
<evidence type="ECO:0000256" key="1">
    <source>
        <dbReference type="ARBA" id="ARBA00022475"/>
    </source>
</evidence>
<accession>A0A0D5NDT9</accession>